<evidence type="ECO:0000256" key="1">
    <source>
        <dbReference type="SAM" id="Phobius"/>
    </source>
</evidence>
<keyword evidence="3" id="KW-1185">Reference proteome</keyword>
<keyword evidence="1" id="KW-0812">Transmembrane</keyword>
<dbReference type="InterPro" id="IPR021776">
    <property type="entry name" value="ActD"/>
</dbReference>
<evidence type="ECO:0008006" key="4">
    <source>
        <dbReference type="Google" id="ProtNLM"/>
    </source>
</evidence>
<feature type="transmembrane region" description="Helical" evidence="1">
    <location>
        <begin position="60"/>
        <end position="79"/>
    </location>
</feature>
<dbReference type="Proteomes" id="UP000317835">
    <property type="component" value="Chromosome"/>
</dbReference>
<dbReference type="PANTHER" id="PTHR40394:SF2">
    <property type="entry name" value="QUINOL:CYTOCHROME C OXIDOREDUCTASE MEMBRANE PROTEIN"/>
    <property type="match status" value="1"/>
</dbReference>
<sequence>MDITHPELYGYLAGFKTPEELVDAANRAHEAGFRRMEAHSPMPVEGLAEAIGFRKNRIPAIVFLGGLLGGLGGFGMQYFSAVIDYPLNVGGKPLNSWPAFIPVTFECTVLAAALSAVVGMILLNGLPLPYHPVFNAPEFARASSDRFFLFIRWDDEAFDEVETRTFLEGLNPETLSEVRP</sequence>
<dbReference type="KEGG" id="tpla:ElP_50360"/>
<dbReference type="Pfam" id="PF11821">
    <property type="entry name" value="ActD"/>
    <property type="match status" value="1"/>
</dbReference>
<dbReference type="OrthoDB" id="9773456at2"/>
<name>A0A518H8C1_9BACT</name>
<dbReference type="AlphaFoldDB" id="A0A518H8C1"/>
<organism evidence="2 3">
    <name type="scientific">Tautonia plasticadhaerens</name>
    <dbReference type="NCBI Taxonomy" id="2527974"/>
    <lineage>
        <taxon>Bacteria</taxon>
        <taxon>Pseudomonadati</taxon>
        <taxon>Planctomycetota</taxon>
        <taxon>Planctomycetia</taxon>
        <taxon>Isosphaerales</taxon>
        <taxon>Isosphaeraceae</taxon>
        <taxon>Tautonia</taxon>
    </lineage>
</organism>
<gene>
    <name evidence="2" type="ORF">ElP_50360</name>
</gene>
<accession>A0A518H8C1</accession>
<keyword evidence="1" id="KW-0472">Membrane</keyword>
<reference evidence="2 3" key="1">
    <citation type="submission" date="2019-02" db="EMBL/GenBank/DDBJ databases">
        <title>Deep-cultivation of Planctomycetes and their phenomic and genomic characterization uncovers novel biology.</title>
        <authorList>
            <person name="Wiegand S."/>
            <person name="Jogler M."/>
            <person name="Boedeker C."/>
            <person name="Pinto D."/>
            <person name="Vollmers J."/>
            <person name="Rivas-Marin E."/>
            <person name="Kohn T."/>
            <person name="Peeters S.H."/>
            <person name="Heuer A."/>
            <person name="Rast P."/>
            <person name="Oberbeckmann S."/>
            <person name="Bunk B."/>
            <person name="Jeske O."/>
            <person name="Meyerdierks A."/>
            <person name="Storesund J.E."/>
            <person name="Kallscheuer N."/>
            <person name="Luecker S."/>
            <person name="Lage O.M."/>
            <person name="Pohl T."/>
            <person name="Merkel B.J."/>
            <person name="Hornburger P."/>
            <person name="Mueller R.-W."/>
            <person name="Bruemmer F."/>
            <person name="Labrenz M."/>
            <person name="Spormann A.M."/>
            <person name="Op den Camp H."/>
            <person name="Overmann J."/>
            <person name="Amann R."/>
            <person name="Jetten M.S.M."/>
            <person name="Mascher T."/>
            <person name="Medema M.H."/>
            <person name="Devos D.P."/>
            <person name="Kaster A.-K."/>
            <person name="Ovreas L."/>
            <person name="Rohde M."/>
            <person name="Galperin M.Y."/>
            <person name="Jogler C."/>
        </authorList>
    </citation>
    <scope>NUCLEOTIDE SEQUENCE [LARGE SCALE GENOMIC DNA]</scope>
    <source>
        <strain evidence="2 3">ElP</strain>
    </source>
</reference>
<proteinExistence type="predicted"/>
<dbReference type="PANTHER" id="PTHR40394">
    <property type="entry name" value="LIPOPROTEIN-RELATED"/>
    <property type="match status" value="1"/>
</dbReference>
<dbReference type="EMBL" id="CP036426">
    <property type="protein sequence ID" value="QDV37103.1"/>
    <property type="molecule type" value="Genomic_DNA"/>
</dbReference>
<keyword evidence="1" id="KW-1133">Transmembrane helix</keyword>
<feature type="transmembrane region" description="Helical" evidence="1">
    <location>
        <begin position="99"/>
        <end position="123"/>
    </location>
</feature>
<dbReference type="RefSeq" id="WP_145274424.1">
    <property type="nucleotide sequence ID" value="NZ_CP036426.1"/>
</dbReference>
<evidence type="ECO:0000313" key="3">
    <source>
        <dbReference type="Proteomes" id="UP000317835"/>
    </source>
</evidence>
<protein>
    <recommendedName>
        <fullName evidence="4">DUF3341 domain-containing protein</fullName>
    </recommendedName>
</protein>
<evidence type="ECO:0000313" key="2">
    <source>
        <dbReference type="EMBL" id="QDV37103.1"/>
    </source>
</evidence>